<dbReference type="Pfam" id="PF01593">
    <property type="entry name" value="Amino_oxidase"/>
    <property type="match status" value="1"/>
</dbReference>
<keyword evidence="8 11" id="KW-0350">Heme biosynthesis</keyword>
<keyword evidence="7 11" id="KW-0560">Oxidoreductase</keyword>
<dbReference type="NCBIfam" id="TIGR00562">
    <property type="entry name" value="proto_IX_ox"/>
    <property type="match status" value="1"/>
</dbReference>
<dbReference type="GO" id="GO:0006782">
    <property type="term" value="P:protoporphyrinogen IX biosynthetic process"/>
    <property type="evidence" value="ECO:0007669"/>
    <property type="project" value="UniProtKB-UniRule"/>
</dbReference>
<keyword evidence="15" id="KW-1185">Reference proteome</keyword>
<keyword evidence="6 11" id="KW-0274">FAD</keyword>
<keyword evidence="5 11" id="KW-0285">Flavoprotein</keyword>
<dbReference type="SUPFAM" id="SSF51905">
    <property type="entry name" value="FAD/NAD(P)-binding domain"/>
    <property type="match status" value="1"/>
</dbReference>
<evidence type="ECO:0000256" key="2">
    <source>
        <dbReference type="ARBA" id="ARBA00005073"/>
    </source>
</evidence>
<dbReference type="GO" id="GO:0005743">
    <property type="term" value="C:mitochondrial inner membrane"/>
    <property type="evidence" value="ECO:0007669"/>
    <property type="project" value="UniProtKB-SubCell"/>
</dbReference>
<dbReference type="GO" id="GO:0004729">
    <property type="term" value="F:oxygen-dependent protoporphyrinogen oxidase activity"/>
    <property type="evidence" value="ECO:0007669"/>
    <property type="project" value="UniProtKB-UniRule"/>
</dbReference>
<dbReference type="AlphaFoldDB" id="A0A6A4HFY4"/>
<name>A0A6A4HFY4_9AGAR</name>
<dbReference type="SUPFAM" id="SSF54373">
    <property type="entry name" value="FAD-linked reductases, C-terminal domain"/>
    <property type="match status" value="1"/>
</dbReference>
<evidence type="ECO:0000256" key="4">
    <source>
        <dbReference type="ARBA" id="ARBA00012867"/>
    </source>
</evidence>
<comment type="cofactor">
    <cofactor evidence="11">
        <name>FAD</name>
        <dbReference type="ChEBI" id="CHEBI:57692"/>
    </cofactor>
    <text evidence="11">Binds 1 FAD per subunit.</text>
</comment>
<reference evidence="14" key="1">
    <citation type="journal article" date="2019" name="Environ. Microbiol.">
        <title>Fungal ecological strategies reflected in gene transcription - a case study of two litter decomposers.</title>
        <authorList>
            <person name="Barbi F."/>
            <person name="Kohler A."/>
            <person name="Barry K."/>
            <person name="Baskaran P."/>
            <person name="Daum C."/>
            <person name="Fauchery L."/>
            <person name="Ihrmark K."/>
            <person name="Kuo A."/>
            <person name="LaButti K."/>
            <person name="Lipzen A."/>
            <person name="Morin E."/>
            <person name="Grigoriev I.V."/>
            <person name="Henrissat B."/>
            <person name="Lindahl B."/>
            <person name="Martin F."/>
        </authorList>
    </citation>
    <scope>NUCLEOTIDE SEQUENCE</scope>
    <source>
        <strain evidence="14">JB14</strain>
    </source>
</reference>
<dbReference type="UniPathway" id="UPA00251">
    <property type="reaction ID" value="UER00324"/>
</dbReference>
<sequence length="443" mass="47957">MNRHLLVLGGGLSGLASAFHLSRRFPESLITLVEKQSRLGGWISSHRVHINLLGLQESVITTPTTSAAAKNRYLQVHETQGLITLPNSLLSFFSPPMRSWMLPVILKESTKRWNRPFGITDESVDSFMSRRFGPFFARMFGSALVHGIYAADSRQLSVRAAFPSLWAMEDRGWGSVVRGALIPSAALSRGDYNVGDLPEIMKGVSVYSFSDGMETLHASALTILCDTSVSSLGVTTLNNDLEVRMTNGQVIHPSRVVSALPLPVLSDVLSPELNLPHLTANPTSSVTVLNLVFPPTQPRLHPAGFGYLIPRPPTGYSEDNPGILGTVFDSCALSAQDQNPAQFTKMTVMLGGPNPITPSHTDIDAVLKQLSVVPRPVYVQMQHHVDCIPTPTPGHLERMEEMKTKLAKGIWAGRLDVIGAGVGGVSVGDCVESAKRVGEGWTL</sequence>
<evidence type="ECO:0000256" key="11">
    <source>
        <dbReference type="RuleBase" id="RU367069"/>
    </source>
</evidence>
<dbReference type="InterPro" id="IPR004572">
    <property type="entry name" value="Protoporphyrinogen_oxidase"/>
</dbReference>
<comment type="subcellular location">
    <subcellularLocation>
        <location evidence="11">Mitochondrion inner membrane</location>
    </subcellularLocation>
</comment>
<comment type="catalytic activity">
    <reaction evidence="10 11">
        <text>protoporphyrinogen IX + 3 O2 = protoporphyrin IX + 3 H2O2</text>
        <dbReference type="Rhea" id="RHEA:25576"/>
        <dbReference type="ChEBI" id="CHEBI:15379"/>
        <dbReference type="ChEBI" id="CHEBI:16240"/>
        <dbReference type="ChEBI" id="CHEBI:57306"/>
        <dbReference type="ChEBI" id="CHEBI:57307"/>
        <dbReference type="EC" id="1.3.3.4"/>
    </reaction>
</comment>
<feature type="chain" id="PRO_5025527358" description="Protoporphyrinogen oxidase" evidence="12">
    <location>
        <begin position="19"/>
        <end position="443"/>
    </location>
</feature>
<evidence type="ECO:0000259" key="13">
    <source>
        <dbReference type="Pfam" id="PF01593"/>
    </source>
</evidence>
<dbReference type="Pfam" id="PF13450">
    <property type="entry name" value="NAD_binding_8"/>
    <property type="match status" value="1"/>
</dbReference>
<feature type="domain" description="Amine oxidase" evidence="13">
    <location>
        <begin position="121"/>
        <end position="437"/>
    </location>
</feature>
<comment type="pathway">
    <text evidence="2 11">Porphyrin-containing compound metabolism; protoporphyrin-IX biosynthesis; protoporphyrin-IX from protoporphyrinogen-IX: step 1/1.</text>
</comment>
<dbReference type="Proteomes" id="UP000799118">
    <property type="component" value="Unassembled WGS sequence"/>
</dbReference>
<evidence type="ECO:0000256" key="1">
    <source>
        <dbReference type="ARBA" id="ARBA00002600"/>
    </source>
</evidence>
<evidence type="ECO:0000256" key="12">
    <source>
        <dbReference type="SAM" id="SignalP"/>
    </source>
</evidence>
<evidence type="ECO:0000313" key="14">
    <source>
        <dbReference type="EMBL" id="KAE9396700.1"/>
    </source>
</evidence>
<dbReference type="Gene3D" id="3.50.50.60">
    <property type="entry name" value="FAD/NAD(P)-binding domain"/>
    <property type="match status" value="1"/>
</dbReference>
<feature type="signal peptide" evidence="12">
    <location>
        <begin position="1"/>
        <end position="18"/>
    </location>
</feature>
<dbReference type="PANTHER" id="PTHR42923">
    <property type="entry name" value="PROTOPORPHYRINOGEN OXIDASE"/>
    <property type="match status" value="1"/>
</dbReference>
<evidence type="ECO:0000256" key="9">
    <source>
        <dbReference type="ARBA" id="ARBA00023244"/>
    </source>
</evidence>
<dbReference type="EC" id="1.3.3.4" evidence="4 11"/>
<evidence type="ECO:0000256" key="6">
    <source>
        <dbReference type="ARBA" id="ARBA00022827"/>
    </source>
</evidence>
<accession>A0A6A4HFY4</accession>
<dbReference type="InterPro" id="IPR002937">
    <property type="entry name" value="Amino_oxidase"/>
</dbReference>
<dbReference type="EMBL" id="ML769509">
    <property type="protein sequence ID" value="KAE9396700.1"/>
    <property type="molecule type" value="Genomic_DNA"/>
</dbReference>
<dbReference type="OrthoDB" id="438553at2759"/>
<organism evidence="14 15">
    <name type="scientific">Gymnopus androsaceus JB14</name>
    <dbReference type="NCBI Taxonomy" id="1447944"/>
    <lineage>
        <taxon>Eukaryota</taxon>
        <taxon>Fungi</taxon>
        <taxon>Dikarya</taxon>
        <taxon>Basidiomycota</taxon>
        <taxon>Agaricomycotina</taxon>
        <taxon>Agaricomycetes</taxon>
        <taxon>Agaricomycetidae</taxon>
        <taxon>Agaricales</taxon>
        <taxon>Marasmiineae</taxon>
        <taxon>Omphalotaceae</taxon>
        <taxon>Gymnopus</taxon>
    </lineage>
</organism>
<keyword evidence="9 11" id="KW-0627">Porphyrin biosynthesis</keyword>
<evidence type="ECO:0000256" key="5">
    <source>
        <dbReference type="ARBA" id="ARBA00022630"/>
    </source>
</evidence>
<evidence type="ECO:0000313" key="15">
    <source>
        <dbReference type="Proteomes" id="UP000799118"/>
    </source>
</evidence>
<keyword evidence="12" id="KW-0732">Signal</keyword>
<comment type="function">
    <text evidence="1 11">Catalyzes the 6-electron oxidation of protoporphyrinogen-IX to form protoporphyrin-IX.</text>
</comment>
<dbReference type="PANTHER" id="PTHR42923:SF3">
    <property type="entry name" value="PROTOPORPHYRINOGEN OXIDASE"/>
    <property type="match status" value="1"/>
</dbReference>
<comment type="similarity">
    <text evidence="3 11">Belongs to the protoporphyrinogen/coproporphyrinogen oxidase family. Protoporphyrinogen oxidase subfamily.</text>
</comment>
<protein>
    <recommendedName>
        <fullName evidence="4 11">Protoporphyrinogen oxidase</fullName>
        <ecNumber evidence="4 11">1.3.3.4</ecNumber>
    </recommendedName>
</protein>
<evidence type="ECO:0000256" key="8">
    <source>
        <dbReference type="ARBA" id="ARBA00023133"/>
    </source>
</evidence>
<dbReference type="InterPro" id="IPR050464">
    <property type="entry name" value="Zeta_carotene_desat/Oxidored"/>
</dbReference>
<evidence type="ECO:0000256" key="3">
    <source>
        <dbReference type="ARBA" id="ARBA00010551"/>
    </source>
</evidence>
<evidence type="ECO:0000256" key="10">
    <source>
        <dbReference type="ARBA" id="ARBA00047554"/>
    </source>
</evidence>
<evidence type="ECO:0000256" key="7">
    <source>
        <dbReference type="ARBA" id="ARBA00023002"/>
    </source>
</evidence>
<dbReference type="InterPro" id="IPR036188">
    <property type="entry name" value="FAD/NAD-bd_sf"/>
</dbReference>
<proteinExistence type="inferred from homology"/>
<gene>
    <name evidence="14" type="ORF">BT96DRAFT_958114</name>
</gene>